<accession>A0A1L9VR23</accession>
<keyword evidence="3" id="KW-1185">Reference proteome</keyword>
<dbReference type="Proteomes" id="UP000184300">
    <property type="component" value="Unassembled WGS sequence"/>
</dbReference>
<reference evidence="3" key="1">
    <citation type="journal article" date="2017" name="Genome Biol.">
        <title>Comparative genomics reveals high biological diversity and specific adaptations in the industrially and medically important fungal genus Aspergillus.</title>
        <authorList>
            <person name="de Vries R.P."/>
            <person name="Riley R."/>
            <person name="Wiebenga A."/>
            <person name="Aguilar-Osorio G."/>
            <person name="Amillis S."/>
            <person name="Uchima C.A."/>
            <person name="Anderluh G."/>
            <person name="Asadollahi M."/>
            <person name="Askin M."/>
            <person name="Barry K."/>
            <person name="Battaglia E."/>
            <person name="Bayram O."/>
            <person name="Benocci T."/>
            <person name="Braus-Stromeyer S.A."/>
            <person name="Caldana C."/>
            <person name="Canovas D."/>
            <person name="Cerqueira G.C."/>
            <person name="Chen F."/>
            <person name="Chen W."/>
            <person name="Choi C."/>
            <person name="Clum A."/>
            <person name="Dos Santos R.A."/>
            <person name="Damasio A.R."/>
            <person name="Diallinas G."/>
            <person name="Emri T."/>
            <person name="Fekete E."/>
            <person name="Flipphi M."/>
            <person name="Freyberg S."/>
            <person name="Gallo A."/>
            <person name="Gournas C."/>
            <person name="Habgood R."/>
            <person name="Hainaut M."/>
            <person name="Harispe M.L."/>
            <person name="Henrissat B."/>
            <person name="Hilden K.S."/>
            <person name="Hope R."/>
            <person name="Hossain A."/>
            <person name="Karabika E."/>
            <person name="Karaffa L."/>
            <person name="Karanyi Z."/>
            <person name="Krasevec N."/>
            <person name="Kuo A."/>
            <person name="Kusch H."/>
            <person name="LaButti K."/>
            <person name="Lagendijk E.L."/>
            <person name="Lapidus A."/>
            <person name="Levasseur A."/>
            <person name="Lindquist E."/>
            <person name="Lipzen A."/>
            <person name="Logrieco A.F."/>
            <person name="MacCabe A."/>
            <person name="Maekelae M.R."/>
            <person name="Malavazi I."/>
            <person name="Melin P."/>
            <person name="Meyer V."/>
            <person name="Mielnichuk N."/>
            <person name="Miskei M."/>
            <person name="Molnar A.P."/>
            <person name="Mule G."/>
            <person name="Ngan C.Y."/>
            <person name="Orejas M."/>
            <person name="Orosz E."/>
            <person name="Ouedraogo J.P."/>
            <person name="Overkamp K.M."/>
            <person name="Park H.-S."/>
            <person name="Perrone G."/>
            <person name="Piumi F."/>
            <person name="Punt P.J."/>
            <person name="Ram A.F."/>
            <person name="Ramon A."/>
            <person name="Rauscher S."/>
            <person name="Record E."/>
            <person name="Riano-Pachon D.M."/>
            <person name="Robert V."/>
            <person name="Roehrig J."/>
            <person name="Ruller R."/>
            <person name="Salamov A."/>
            <person name="Salih N.S."/>
            <person name="Samson R.A."/>
            <person name="Sandor E."/>
            <person name="Sanguinetti M."/>
            <person name="Schuetze T."/>
            <person name="Sepcic K."/>
            <person name="Shelest E."/>
            <person name="Sherlock G."/>
            <person name="Sophianopoulou V."/>
            <person name="Squina F.M."/>
            <person name="Sun H."/>
            <person name="Susca A."/>
            <person name="Todd R.B."/>
            <person name="Tsang A."/>
            <person name="Unkles S.E."/>
            <person name="van de Wiele N."/>
            <person name="van Rossen-Uffink D."/>
            <person name="Oliveira J.V."/>
            <person name="Vesth T.C."/>
            <person name="Visser J."/>
            <person name="Yu J.-H."/>
            <person name="Zhou M."/>
            <person name="Andersen M.R."/>
            <person name="Archer D.B."/>
            <person name="Baker S.E."/>
            <person name="Benoit I."/>
            <person name="Brakhage A.A."/>
            <person name="Braus G.H."/>
            <person name="Fischer R."/>
            <person name="Frisvad J.C."/>
            <person name="Goldman G.H."/>
            <person name="Houbraken J."/>
            <person name="Oakley B."/>
            <person name="Pocsi I."/>
            <person name="Scazzocchio C."/>
            <person name="Seiboth B."/>
            <person name="vanKuyk P.A."/>
            <person name="Wortman J."/>
            <person name="Dyer P.S."/>
            <person name="Grigoriev I.V."/>
        </authorList>
    </citation>
    <scope>NUCLEOTIDE SEQUENCE [LARGE SCALE GENOMIC DNA]</scope>
    <source>
        <strain evidence="3">CBS 516.65</strain>
    </source>
</reference>
<dbReference type="EMBL" id="KV878892">
    <property type="protein sequence ID" value="OJJ86375.1"/>
    <property type="molecule type" value="Genomic_DNA"/>
</dbReference>
<name>A0A1L9VR23_ASPGL</name>
<dbReference type="STRING" id="1160497.A0A1L9VR23"/>
<evidence type="ECO:0000256" key="1">
    <source>
        <dbReference type="SAM" id="MobiDB-lite"/>
    </source>
</evidence>
<evidence type="ECO:0000313" key="2">
    <source>
        <dbReference type="EMBL" id="OJJ86375.1"/>
    </source>
</evidence>
<protein>
    <recommendedName>
        <fullName evidence="4">PXA domain-containing protein</fullName>
    </recommendedName>
</protein>
<feature type="region of interest" description="Disordered" evidence="1">
    <location>
        <begin position="1"/>
        <end position="32"/>
    </location>
</feature>
<sequence length="186" mass="19912">MHTPTSFAAEGGKANITNKGNANTSSAENTGPSAPEIAAIRRHCAVSILALIPRPVARRLFGAAHNSSNNNNRHTISIDNNDQLNGHGYNNGYSGHNNTTNDSQKRQESGPTAGGSADDREHGAEEDEEAVLIVAIENELLGLLADEYCNKHLVYSIIETVLVRLVPELAERSVGELLEDRGVSFS</sequence>
<evidence type="ECO:0000313" key="3">
    <source>
        <dbReference type="Proteomes" id="UP000184300"/>
    </source>
</evidence>
<dbReference type="OrthoDB" id="5582218at2759"/>
<dbReference type="GeneID" id="34462229"/>
<organism evidence="2 3">
    <name type="scientific">Aspergillus glaucus CBS 516.65</name>
    <dbReference type="NCBI Taxonomy" id="1160497"/>
    <lineage>
        <taxon>Eukaryota</taxon>
        <taxon>Fungi</taxon>
        <taxon>Dikarya</taxon>
        <taxon>Ascomycota</taxon>
        <taxon>Pezizomycotina</taxon>
        <taxon>Eurotiomycetes</taxon>
        <taxon>Eurotiomycetidae</taxon>
        <taxon>Eurotiales</taxon>
        <taxon>Aspergillaceae</taxon>
        <taxon>Aspergillus</taxon>
        <taxon>Aspergillus subgen. Aspergillus</taxon>
    </lineage>
</organism>
<dbReference type="AlphaFoldDB" id="A0A1L9VR23"/>
<feature type="compositionally biased region" description="Low complexity" evidence="1">
    <location>
        <begin position="85"/>
        <end position="101"/>
    </location>
</feature>
<evidence type="ECO:0008006" key="4">
    <source>
        <dbReference type="Google" id="ProtNLM"/>
    </source>
</evidence>
<dbReference type="VEuPathDB" id="FungiDB:ASPGLDRAFT_44161"/>
<feature type="compositionally biased region" description="Polar residues" evidence="1">
    <location>
        <begin position="73"/>
        <end position="84"/>
    </location>
</feature>
<proteinExistence type="predicted"/>
<feature type="region of interest" description="Disordered" evidence="1">
    <location>
        <begin position="64"/>
        <end position="126"/>
    </location>
</feature>
<feature type="compositionally biased region" description="Polar residues" evidence="1">
    <location>
        <begin position="15"/>
        <end position="32"/>
    </location>
</feature>
<dbReference type="RefSeq" id="XP_022403064.1">
    <property type="nucleotide sequence ID" value="XM_022545968.1"/>
</dbReference>
<gene>
    <name evidence="2" type="ORF">ASPGLDRAFT_44161</name>
</gene>